<dbReference type="OrthoDB" id="9801773at2"/>
<dbReference type="Pfam" id="PF08338">
    <property type="entry name" value="DUF1731"/>
    <property type="match status" value="1"/>
</dbReference>
<feature type="domain" description="NAD-dependent epimerase/dehydratase" evidence="2">
    <location>
        <begin position="3"/>
        <end position="217"/>
    </location>
</feature>
<dbReference type="Pfam" id="PF01370">
    <property type="entry name" value="Epimerase"/>
    <property type="match status" value="1"/>
</dbReference>
<comment type="similarity">
    <text evidence="1">Belongs to the NAD(P)-dependent epimerase/dehydratase family. SDR39U1 subfamily.</text>
</comment>
<dbReference type="EMBL" id="CP016020">
    <property type="protein sequence ID" value="APH06254.1"/>
    <property type="molecule type" value="Genomic_DNA"/>
</dbReference>
<proteinExistence type="inferred from homology"/>
<evidence type="ECO:0000313" key="4">
    <source>
        <dbReference type="EMBL" id="APH06254.1"/>
    </source>
</evidence>
<evidence type="ECO:0000256" key="1">
    <source>
        <dbReference type="ARBA" id="ARBA00009353"/>
    </source>
</evidence>
<dbReference type="PANTHER" id="PTHR11092:SF0">
    <property type="entry name" value="EPIMERASE FAMILY PROTEIN SDR39U1"/>
    <property type="match status" value="1"/>
</dbReference>
<dbReference type="InterPro" id="IPR010099">
    <property type="entry name" value="SDR39U1"/>
</dbReference>
<dbReference type="Proteomes" id="UP000181936">
    <property type="component" value="Chromosome"/>
</dbReference>
<dbReference type="STRING" id="1547283.A9C19_16810"/>
<protein>
    <submittedName>
        <fullName evidence="4">TIGR01777 family protein</fullName>
    </submittedName>
</protein>
<sequence>MKIAISGGTGFVGKHLTDYFLKQNHDVYILTRSEKTSSKKNLHYIKWLTDQAKPATHLEGVDVVINLAGKSINDRWTDEAKRQIIQSRIEATKAMYSIVSSLERKPSVFINASAIGIYGTSKDQVFTERSTEHGSDFLAETVDVWEKEAKNIQKLGVRTAFTRFGIVLGEEGALPKMLLPYKLFAGGKLGSGTQWMSWIHIDDLVRMIDHVIKTPSLSGPVNVTAPNPVQMNEFGKTIAKTINRPHWLPAPSFAIKAILGEMSILLLEGQKVLPEKAVETSFTFTFPHLQPALEDIVKS</sequence>
<dbReference type="NCBIfam" id="TIGR01777">
    <property type="entry name" value="yfcH"/>
    <property type="match status" value="1"/>
</dbReference>
<dbReference type="Gene3D" id="3.40.50.720">
    <property type="entry name" value="NAD(P)-binding Rossmann-like Domain"/>
    <property type="match status" value="1"/>
</dbReference>
<dbReference type="KEGG" id="bwh:A9C19_16810"/>
<keyword evidence="5" id="KW-1185">Reference proteome</keyword>
<accession>A0A1L3MV99</accession>
<name>A0A1L3MV99_9BACI</name>
<dbReference type="PANTHER" id="PTHR11092">
    <property type="entry name" value="SUGAR NUCLEOTIDE EPIMERASE RELATED"/>
    <property type="match status" value="1"/>
</dbReference>
<dbReference type="InterPro" id="IPR036291">
    <property type="entry name" value="NAD(P)-bd_dom_sf"/>
</dbReference>
<reference evidence="4 5" key="1">
    <citation type="journal article" date="2016" name="Sci. Rep.">
        <title>Complete genome sequence and transcriptomic analysis of a novel marine strain Bacillus weihaiensis reveals the mechanism of brown algae degradation.</title>
        <authorList>
            <person name="Zhu Y."/>
            <person name="Chen P."/>
            <person name="Bao Y."/>
            <person name="Men Y."/>
            <person name="Zeng Y."/>
            <person name="Yang J."/>
            <person name="Sun J."/>
            <person name="Sun Y."/>
        </authorList>
    </citation>
    <scope>NUCLEOTIDE SEQUENCE [LARGE SCALE GENOMIC DNA]</scope>
    <source>
        <strain evidence="4 5">Alg07</strain>
    </source>
</reference>
<dbReference type="InterPro" id="IPR001509">
    <property type="entry name" value="Epimerase_deHydtase"/>
</dbReference>
<feature type="domain" description="DUF1731" evidence="3">
    <location>
        <begin position="250"/>
        <end position="296"/>
    </location>
</feature>
<organism evidence="4 5">
    <name type="scientific">Bacillus weihaiensis</name>
    <dbReference type="NCBI Taxonomy" id="1547283"/>
    <lineage>
        <taxon>Bacteria</taxon>
        <taxon>Bacillati</taxon>
        <taxon>Bacillota</taxon>
        <taxon>Bacilli</taxon>
        <taxon>Bacillales</taxon>
        <taxon>Bacillaceae</taxon>
        <taxon>Bacillus</taxon>
    </lineage>
</organism>
<dbReference type="AlphaFoldDB" id="A0A1L3MV99"/>
<evidence type="ECO:0000259" key="2">
    <source>
        <dbReference type="Pfam" id="PF01370"/>
    </source>
</evidence>
<dbReference type="CDD" id="cd05242">
    <property type="entry name" value="SDR_a8"/>
    <property type="match status" value="1"/>
</dbReference>
<gene>
    <name evidence="4" type="ORF">A9C19_16810</name>
</gene>
<evidence type="ECO:0000313" key="5">
    <source>
        <dbReference type="Proteomes" id="UP000181936"/>
    </source>
</evidence>
<evidence type="ECO:0000259" key="3">
    <source>
        <dbReference type="Pfam" id="PF08338"/>
    </source>
</evidence>
<dbReference type="RefSeq" id="WP_072581053.1">
    <property type="nucleotide sequence ID" value="NZ_CP016020.1"/>
</dbReference>
<dbReference type="InterPro" id="IPR013549">
    <property type="entry name" value="DUF1731"/>
</dbReference>
<dbReference type="SUPFAM" id="SSF51735">
    <property type="entry name" value="NAD(P)-binding Rossmann-fold domains"/>
    <property type="match status" value="1"/>
</dbReference>